<evidence type="ECO:0000313" key="3">
    <source>
        <dbReference type="Proteomes" id="UP000314294"/>
    </source>
</evidence>
<sequence length="114" mass="12061">MAACTTTEREEGWGGRGFGSRSAALGFFRAFTGERDSAEQILHGDGRQVGVEVALVVSASEHQQGASDGRGRALPREAPGAGCVHGDDGVPRPGDAQLRERQLRERHLRPAVGV</sequence>
<reference evidence="2 3" key="1">
    <citation type="submission" date="2019-03" db="EMBL/GenBank/DDBJ databases">
        <title>First draft genome of Liparis tanakae, snailfish: a comprehensive survey of snailfish specific genes.</title>
        <authorList>
            <person name="Kim W."/>
            <person name="Song I."/>
            <person name="Jeong J.-H."/>
            <person name="Kim D."/>
            <person name="Kim S."/>
            <person name="Ryu S."/>
            <person name="Song J.Y."/>
            <person name="Lee S.K."/>
        </authorList>
    </citation>
    <scope>NUCLEOTIDE SEQUENCE [LARGE SCALE GENOMIC DNA]</scope>
    <source>
        <tissue evidence="2">Muscle</tissue>
    </source>
</reference>
<organism evidence="2 3">
    <name type="scientific">Liparis tanakae</name>
    <name type="common">Tanaka's snailfish</name>
    <dbReference type="NCBI Taxonomy" id="230148"/>
    <lineage>
        <taxon>Eukaryota</taxon>
        <taxon>Metazoa</taxon>
        <taxon>Chordata</taxon>
        <taxon>Craniata</taxon>
        <taxon>Vertebrata</taxon>
        <taxon>Euteleostomi</taxon>
        <taxon>Actinopterygii</taxon>
        <taxon>Neopterygii</taxon>
        <taxon>Teleostei</taxon>
        <taxon>Neoteleostei</taxon>
        <taxon>Acanthomorphata</taxon>
        <taxon>Eupercaria</taxon>
        <taxon>Perciformes</taxon>
        <taxon>Cottioidei</taxon>
        <taxon>Cottales</taxon>
        <taxon>Liparidae</taxon>
        <taxon>Liparis</taxon>
    </lineage>
</organism>
<gene>
    <name evidence="2" type="ORF">EYF80_004597</name>
</gene>
<name>A0A4Z2J5F7_9TELE</name>
<accession>A0A4Z2J5F7</accession>
<dbReference type="AlphaFoldDB" id="A0A4Z2J5F7"/>
<dbReference type="EMBL" id="SRLO01000022">
    <property type="protein sequence ID" value="TNN85247.1"/>
    <property type="molecule type" value="Genomic_DNA"/>
</dbReference>
<protein>
    <submittedName>
        <fullName evidence="2">Uncharacterized protein</fullName>
    </submittedName>
</protein>
<feature type="region of interest" description="Disordered" evidence="1">
    <location>
        <begin position="60"/>
        <end position="114"/>
    </location>
</feature>
<keyword evidence="3" id="KW-1185">Reference proteome</keyword>
<evidence type="ECO:0000256" key="1">
    <source>
        <dbReference type="SAM" id="MobiDB-lite"/>
    </source>
</evidence>
<dbReference type="Proteomes" id="UP000314294">
    <property type="component" value="Unassembled WGS sequence"/>
</dbReference>
<comment type="caution">
    <text evidence="2">The sequence shown here is derived from an EMBL/GenBank/DDBJ whole genome shotgun (WGS) entry which is preliminary data.</text>
</comment>
<proteinExistence type="predicted"/>
<evidence type="ECO:0000313" key="2">
    <source>
        <dbReference type="EMBL" id="TNN85247.1"/>
    </source>
</evidence>